<dbReference type="GO" id="GO:0005886">
    <property type="term" value="C:plasma membrane"/>
    <property type="evidence" value="ECO:0007669"/>
    <property type="project" value="TreeGrafter"/>
</dbReference>
<dbReference type="GO" id="GO:0010961">
    <property type="term" value="P:intracellular magnesium ion homeostasis"/>
    <property type="evidence" value="ECO:0007669"/>
    <property type="project" value="TreeGrafter"/>
</dbReference>
<dbReference type="InterPro" id="IPR045861">
    <property type="entry name" value="CorA_cytoplasmic_dom"/>
</dbReference>
<dbReference type="Proteomes" id="UP001365542">
    <property type="component" value="Unassembled WGS sequence"/>
</dbReference>
<keyword evidence="5 7" id="KW-0472">Membrane</keyword>
<evidence type="ECO:0000256" key="7">
    <source>
        <dbReference type="SAM" id="Phobius"/>
    </source>
</evidence>
<organism evidence="8 9">
    <name type="scientific">Orbilia ellipsospora</name>
    <dbReference type="NCBI Taxonomy" id="2528407"/>
    <lineage>
        <taxon>Eukaryota</taxon>
        <taxon>Fungi</taxon>
        <taxon>Dikarya</taxon>
        <taxon>Ascomycota</taxon>
        <taxon>Pezizomycotina</taxon>
        <taxon>Orbiliomycetes</taxon>
        <taxon>Orbiliales</taxon>
        <taxon>Orbiliaceae</taxon>
        <taxon>Orbilia</taxon>
    </lineage>
</organism>
<dbReference type="GO" id="GO:0015095">
    <property type="term" value="F:magnesium ion transmembrane transporter activity"/>
    <property type="evidence" value="ECO:0007669"/>
    <property type="project" value="InterPro"/>
</dbReference>
<reference evidence="8 9" key="1">
    <citation type="submission" date="2019-10" db="EMBL/GenBank/DDBJ databases">
        <authorList>
            <person name="Palmer J.M."/>
        </authorList>
    </citation>
    <scope>NUCLEOTIDE SEQUENCE [LARGE SCALE GENOMIC DNA]</scope>
    <source>
        <strain evidence="8 9">TWF694</strain>
    </source>
</reference>
<feature type="transmembrane region" description="Helical" evidence="7">
    <location>
        <begin position="385"/>
        <end position="406"/>
    </location>
</feature>
<dbReference type="Gene3D" id="3.30.460.20">
    <property type="entry name" value="CorA soluble domain-like"/>
    <property type="match status" value="1"/>
</dbReference>
<proteinExistence type="inferred from homology"/>
<dbReference type="InterPro" id="IPR002523">
    <property type="entry name" value="MgTranspt_CorA/ZnTranspt_ZntB"/>
</dbReference>
<dbReference type="InterPro" id="IPR045863">
    <property type="entry name" value="CorA_TM1_TM2"/>
</dbReference>
<keyword evidence="3 7" id="KW-0812">Transmembrane</keyword>
<evidence type="ECO:0000256" key="1">
    <source>
        <dbReference type="ARBA" id="ARBA00004141"/>
    </source>
</evidence>
<keyword evidence="4 7" id="KW-1133">Transmembrane helix</keyword>
<dbReference type="PANTHER" id="PTHR21535">
    <property type="entry name" value="MAGNESIUM AND COBALT TRANSPORT PROTEIN/MITOCHONDRIAL IMPORT INNER MEMBRANE TRANSLOCASE SUBUNIT TIM8"/>
    <property type="match status" value="1"/>
</dbReference>
<name>A0AAV9WYA3_9PEZI</name>
<gene>
    <name evidence="8" type="primary">ALR1_1</name>
    <name evidence="8" type="ORF">TWF694_004058</name>
</gene>
<evidence type="ECO:0000313" key="8">
    <source>
        <dbReference type="EMBL" id="KAK6528824.1"/>
    </source>
</evidence>
<dbReference type="CDD" id="cd12829">
    <property type="entry name" value="Alr1p-like"/>
    <property type="match status" value="1"/>
</dbReference>
<dbReference type="SUPFAM" id="SSF143865">
    <property type="entry name" value="CorA soluble domain-like"/>
    <property type="match status" value="1"/>
</dbReference>
<comment type="caution">
    <text evidence="8">The sequence shown here is derived from an EMBL/GenBank/DDBJ whole genome shotgun (WGS) entry which is preliminary data.</text>
</comment>
<feature type="compositionally biased region" description="Basic residues" evidence="6">
    <location>
        <begin position="16"/>
        <end position="25"/>
    </location>
</feature>
<dbReference type="AlphaFoldDB" id="A0AAV9WYA3"/>
<comment type="subcellular location">
    <subcellularLocation>
        <location evidence="1">Membrane</location>
        <topology evidence="1">Multi-pass membrane protein</topology>
    </subcellularLocation>
</comment>
<keyword evidence="9" id="KW-1185">Reference proteome</keyword>
<dbReference type="Gene3D" id="1.20.58.340">
    <property type="entry name" value="Magnesium transport protein CorA, transmembrane region"/>
    <property type="match status" value="1"/>
</dbReference>
<evidence type="ECO:0000256" key="5">
    <source>
        <dbReference type="ARBA" id="ARBA00023136"/>
    </source>
</evidence>
<evidence type="ECO:0000256" key="2">
    <source>
        <dbReference type="ARBA" id="ARBA00009765"/>
    </source>
</evidence>
<dbReference type="PANTHER" id="PTHR21535:SF94">
    <property type="entry name" value="CORA FAMILY METAL ION TRANSPORTER (EUROFUNG)"/>
    <property type="match status" value="1"/>
</dbReference>
<evidence type="ECO:0000313" key="9">
    <source>
        <dbReference type="Proteomes" id="UP001365542"/>
    </source>
</evidence>
<dbReference type="SUPFAM" id="SSF144083">
    <property type="entry name" value="Magnesium transport protein CorA, transmembrane region"/>
    <property type="match status" value="1"/>
</dbReference>
<accession>A0AAV9WYA3</accession>
<evidence type="ECO:0000256" key="6">
    <source>
        <dbReference type="SAM" id="MobiDB-lite"/>
    </source>
</evidence>
<dbReference type="InterPro" id="IPR044089">
    <property type="entry name" value="Alr1-like"/>
</dbReference>
<evidence type="ECO:0000256" key="4">
    <source>
        <dbReference type="ARBA" id="ARBA00022989"/>
    </source>
</evidence>
<evidence type="ECO:0000256" key="3">
    <source>
        <dbReference type="ARBA" id="ARBA00022692"/>
    </source>
</evidence>
<sequence length="412" mass="46013">MAPAVDELSVQLSKQPPRHTKGPHAHKTDIPVIRPDPEKPSGKDIPPRTIGSKSSIPVGPSQKSQREPTHLSFFSAKLIAKVPVVDIGDLVGSDGSPKALLDKGPTDAGWWLDVVNPTEGEIDILVNAFSIHPLTEEDLKMREPRERIELFKHYYYMCFHSFYRSPNGDDYRSFGVHVIVFHQGVLSFTFSKQSRHAANVQTRMGRLRDYVTFTSGWICYAIIDDIIDSFASRIVEIDRESSSLEDDVSLRGAADSDSLLMQIHICRQKVMSTIRLLKGKVGIIKRLTKGCSQVGPRDDIKLYLDDILDHAETMISNLNHFDEILLRSRFSYLAQISVDQIDAKQKIFRTMSKCAAIGAILVSLNVICAAFGMNVWVPGQFSEGVWWWMGIAGVIVVGKLVTAALARQKKLL</sequence>
<feature type="compositionally biased region" description="Basic and acidic residues" evidence="6">
    <location>
        <begin position="35"/>
        <end position="46"/>
    </location>
</feature>
<protein>
    <submittedName>
        <fullName evidence="8">Mg(2+) transporter</fullName>
    </submittedName>
</protein>
<dbReference type="EMBL" id="JAVHJO010000014">
    <property type="protein sequence ID" value="KAK6528824.1"/>
    <property type="molecule type" value="Genomic_DNA"/>
</dbReference>
<feature type="transmembrane region" description="Helical" evidence="7">
    <location>
        <begin position="354"/>
        <end position="373"/>
    </location>
</feature>
<feature type="region of interest" description="Disordered" evidence="6">
    <location>
        <begin position="1"/>
        <end position="67"/>
    </location>
</feature>
<comment type="similarity">
    <text evidence="2">Belongs to the CorA metal ion transporter (MIT) (TC 1.A.35) family.</text>
</comment>
<dbReference type="Pfam" id="PF01544">
    <property type="entry name" value="CorA"/>
    <property type="match status" value="1"/>
</dbReference>